<dbReference type="NCBIfam" id="TIGR03362">
    <property type="entry name" value="VI_chp_7"/>
    <property type="match status" value="1"/>
</dbReference>
<keyword evidence="3" id="KW-1185">Reference proteome</keyword>
<proteinExistence type="predicted"/>
<gene>
    <name evidence="2" type="primary">tssA</name>
    <name evidence="2" type="ORF">GYN02_18590</name>
</gene>
<dbReference type="Pfam" id="PF06812">
    <property type="entry name" value="ImpA_N"/>
    <property type="match status" value="1"/>
</dbReference>
<dbReference type="RefSeq" id="WP_203303586.1">
    <property type="nucleotide sequence ID" value="NZ_JAAEBW010000012.1"/>
</dbReference>
<evidence type="ECO:0000313" key="3">
    <source>
        <dbReference type="Proteomes" id="UP000809529"/>
    </source>
</evidence>
<evidence type="ECO:0000259" key="1">
    <source>
        <dbReference type="Pfam" id="PF06812"/>
    </source>
</evidence>
<dbReference type="PANTHER" id="PTHR37024">
    <property type="entry name" value="TYPE VI SECRETION SYSTEM DUF2094 AND IMPA-RELATED DOMAIN PROTEIN"/>
    <property type="match status" value="1"/>
</dbReference>
<dbReference type="Proteomes" id="UP000809529">
    <property type="component" value="Unassembled WGS sequence"/>
</dbReference>
<accession>A0ABS1ZL22</accession>
<sequence>MSLVIDVPPGIVALLLAPIDAQQPAGYFDVEDETYQAIDQEMVKLGGLHEAGIDWPYIDEAARQYLATQCKHFRIVAHLQTVWLRTRQWPQWADALGLLAGMVEQYWDSAHPKPGPTGYLAKRKQVKALLQRLSEALAGLDHLSFNPVHQASAEQALTRLHSRVEAAQLDQCDLDTLHQALARHAVQAVESPAPTTVRGPWSQADAAFTPAFLSSANPLPAGNEREQRRAVLSMAELVNQQDVYDPTGYQLRRFGLWAHLHAAPSVTRDRLTELMAVPRDIVAGYEDALASNAFDPGLLLRIEKSVSAAPYWLRGSFLAASVAARLEMNEVADGIRQACARFVRRVPALMELCFSDGTAFVDAPTQAWLTGADGAERSSSSAVQEYAGLRDELVTQLNHEGVEVVLLRLQEMQAAYRAPRQRCYATVIAADVLAARGLGWLATDLCANVARVMQATPAAQWEPDLYQKLVEQHPAELAAAMTAVKG</sequence>
<feature type="domain" description="ImpA N-terminal" evidence="1">
    <location>
        <begin position="16"/>
        <end position="130"/>
    </location>
</feature>
<dbReference type="PANTHER" id="PTHR37024:SF3">
    <property type="entry name" value="TYPE VI SECRETION SYSTEM PROTEIN TSSA"/>
    <property type="match status" value="1"/>
</dbReference>
<dbReference type="InterPro" id="IPR017739">
    <property type="entry name" value="T6SS-assoc_VCA0119"/>
</dbReference>
<comment type="caution">
    <text evidence="2">The sequence shown here is derived from an EMBL/GenBank/DDBJ whole genome shotgun (WGS) entry which is preliminary data.</text>
</comment>
<protein>
    <submittedName>
        <fullName evidence="2">Type VI secretion system protein TssA</fullName>
    </submittedName>
</protein>
<reference evidence="2 3" key="1">
    <citation type="submission" date="2020-01" db="EMBL/GenBank/DDBJ databases">
        <title>Comparative genomics of meat spoilage bacteria.</title>
        <authorList>
            <person name="Hilgarth M."/>
            <person name="Vogel R.F."/>
        </authorList>
    </citation>
    <scope>NUCLEOTIDE SEQUENCE [LARGE SCALE GENOMIC DNA]</scope>
    <source>
        <strain evidence="2 3">TMW2.2077</strain>
    </source>
</reference>
<dbReference type="EMBL" id="JAAEBW010000012">
    <property type="protein sequence ID" value="MBM1197174.1"/>
    <property type="molecule type" value="Genomic_DNA"/>
</dbReference>
<dbReference type="Pfam" id="PF16989">
    <property type="entry name" value="T6SS_VasJ"/>
    <property type="match status" value="1"/>
</dbReference>
<organism evidence="2 3">
    <name type="scientific">Pseudomonas weihenstephanensis</name>
    <dbReference type="NCBI Taxonomy" id="1608994"/>
    <lineage>
        <taxon>Bacteria</taxon>
        <taxon>Pseudomonadati</taxon>
        <taxon>Pseudomonadota</taxon>
        <taxon>Gammaproteobacteria</taxon>
        <taxon>Pseudomonadales</taxon>
        <taxon>Pseudomonadaceae</taxon>
        <taxon>Pseudomonas</taxon>
    </lineage>
</organism>
<name>A0ABS1ZL22_9PSED</name>
<dbReference type="InterPro" id="IPR010657">
    <property type="entry name" value="ImpA_N"/>
</dbReference>
<evidence type="ECO:0000313" key="2">
    <source>
        <dbReference type="EMBL" id="MBM1197174.1"/>
    </source>
</evidence>